<feature type="active site" description="Charge relay system" evidence="3">
    <location>
        <position position="303"/>
    </location>
</feature>
<evidence type="ECO:0000256" key="2">
    <source>
        <dbReference type="ARBA" id="ARBA00022801"/>
    </source>
</evidence>
<dbReference type="PANTHER" id="PTHR30237">
    <property type="entry name" value="MURAMOYLTETRAPEPTIDE CARBOXYPEPTIDASE"/>
    <property type="match status" value="1"/>
</dbReference>
<feature type="active site" description="Charge relay system" evidence="3">
    <location>
        <position position="234"/>
    </location>
</feature>
<protein>
    <submittedName>
        <fullName evidence="6">LD-carboxypeptidase</fullName>
    </submittedName>
</protein>
<evidence type="ECO:0000259" key="4">
    <source>
        <dbReference type="Pfam" id="PF02016"/>
    </source>
</evidence>
<feature type="active site" description="Nucleophile" evidence="3">
    <location>
        <position position="116"/>
    </location>
</feature>
<dbReference type="SUPFAM" id="SSF141986">
    <property type="entry name" value="LD-carboxypeptidase A C-terminal domain-like"/>
    <property type="match status" value="1"/>
</dbReference>
<feature type="domain" description="LD-carboxypeptidase N-terminal" evidence="4">
    <location>
        <begin position="15"/>
        <end position="136"/>
    </location>
</feature>
<sequence length="327" mass="36479">MKKIVPELLKSGDEIRIIAPATGIKILSEECVALAKQRFETLGLKVTFGSNTVAENWDMSGSTSIEKRVEDLHQAFTDKNVKAVFTVIGGSNSNQLLDYIDYKTIAENPKIFCGFSDITALLNAIHAQTGLVTFSGPHFSSLGMLKGIEYTIENMRRMLMEDGKNQLCPSPEWSDDLWFLDQQNREFIKNDGYWKLQEGTAEGTLIGGNLGTFNLLLGTKYRPEFKPDTILFIEDTESTNAAIFTRNLQALIQQPDFQNVKGILIGRFQKKSNVTREQLEFMVKRFENNLKGMPIIANLDFGHSTPLLTIPVGGTATIGGQRIKMSV</sequence>
<dbReference type="InterPro" id="IPR003507">
    <property type="entry name" value="S66_fam"/>
</dbReference>
<dbReference type="InterPro" id="IPR027461">
    <property type="entry name" value="Carboxypeptidase_A_C_sf"/>
</dbReference>
<reference evidence="6" key="1">
    <citation type="journal article" date="2020" name="J. ISSAAS">
        <title>Lactobacilli and other gastrointestinal microbiota of Peromyscus leucopus, reservoir host for agents of Lyme disease and other zoonoses in North America.</title>
        <authorList>
            <person name="Milovic A."/>
            <person name="Bassam K."/>
            <person name="Shao H."/>
            <person name="Chatzistamou I."/>
            <person name="Tufts D.M."/>
            <person name="Diuk-Wasser M."/>
            <person name="Barbour A.G."/>
        </authorList>
    </citation>
    <scope>NUCLEOTIDE SEQUENCE</scope>
    <source>
        <strain evidence="6">LL90</strain>
    </source>
</reference>
<name>A0A6G8F2L7_9PROT</name>
<dbReference type="Gene3D" id="3.50.30.60">
    <property type="entry name" value="LD-carboxypeptidase A C-terminal domain-like"/>
    <property type="match status" value="1"/>
</dbReference>
<feature type="domain" description="LD-carboxypeptidase C-terminal" evidence="5">
    <location>
        <begin position="202"/>
        <end position="318"/>
    </location>
</feature>
<dbReference type="PANTHER" id="PTHR30237:SF6">
    <property type="entry name" value="CARBOXYPEPTIDASE YOCD-RELATED"/>
    <property type="match status" value="1"/>
</dbReference>
<organism evidence="6">
    <name type="scientific">uncultured Alphaproteobacteria bacterium</name>
    <dbReference type="NCBI Taxonomy" id="91750"/>
    <lineage>
        <taxon>Bacteria</taxon>
        <taxon>Pseudomonadati</taxon>
        <taxon>Pseudomonadota</taxon>
        <taxon>Alphaproteobacteria</taxon>
        <taxon>environmental samples</taxon>
    </lineage>
</organism>
<comment type="similarity">
    <text evidence="1">Belongs to the peptidase S66 family.</text>
</comment>
<dbReference type="EMBL" id="MN990731">
    <property type="protein sequence ID" value="QIM10555.1"/>
    <property type="molecule type" value="Genomic_DNA"/>
</dbReference>
<keyword evidence="2" id="KW-0378">Hydrolase</keyword>
<dbReference type="Pfam" id="PF02016">
    <property type="entry name" value="Peptidase_S66"/>
    <property type="match status" value="1"/>
</dbReference>
<dbReference type="InterPro" id="IPR040921">
    <property type="entry name" value="Peptidase_S66C"/>
</dbReference>
<proteinExistence type="inferred from homology"/>
<dbReference type="GO" id="GO:0004180">
    <property type="term" value="F:carboxypeptidase activity"/>
    <property type="evidence" value="ECO:0007669"/>
    <property type="project" value="UniProtKB-KW"/>
</dbReference>
<evidence type="ECO:0000256" key="3">
    <source>
        <dbReference type="PIRSR" id="PIRSR028757-1"/>
    </source>
</evidence>
<dbReference type="InterPro" id="IPR040449">
    <property type="entry name" value="Peptidase_S66_N"/>
</dbReference>
<dbReference type="CDD" id="cd07062">
    <property type="entry name" value="Peptidase_S66_mccF_like"/>
    <property type="match status" value="1"/>
</dbReference>
<dbReference type="AlphaFoldDB" id="A0A6G8F2L7"/>
<evidence type="ECO:0000259" key="5">
    <source>
        <dbReference type="Pfam" id="PF17676"/>
    </source>
</evidence>
<dbReference type="SUPFAM" id="SSF52317">
    <property type="entry name" value="Class I glutamine amidotransferase-like"/>
    <property type="match status" value="1"/>
</dbReference>
<keyword evidence="6" id="KW-0121">Carboxypeptidase</keyword>
<dbReference type="InterPro" id="IPR029062">
    <property type="entry name" value="Class_I_gatase-like"/>
</dbReference>
<accession>A0A6G8F2L7</accession>
<dbReference type="PIRSF" id="PIRSF028757">
    <property type="entry name" value="LD-carboxypeptidase"/>
    <property type="match status" value="1"/>
</dbReference>
<dbReference type="Gene3D" id="3.40.50.10740">
    <property type="entry name" value="Class I glutamine amidotransferase-like"/>
    <property type="match status" value="1"/>
</dbReference>
<dbReference type="Pfam" id="PF17676">
    <property type="entry name" value="Peptidase_S66C"/>
    <property type="match status" value="1"/>
</dbReference>
<dbReference type="InterPro" id="IPR027478">
    <property type="entry name" value="LdcA_N"/>
</dbReference>
<evidence type="ECO:0000256" key="1">
    <source>
        <dbReference type="ARBA" id="ARBA00010233"/>
    </source>
</evidence>
<keyword evidence="6" id="KW-0645">Protease</keyword>
<gene>
    <name evidence="6" type="ORF">PlAlph_4470</name>
</gene>
<evidence type="ECO:0000313" key="6">
    <source>
        <dbReference type="EMBL" id="QIM10555.1"/>
    </source>
</evidence>